<comment type="caution">
    <text evidence="14">The sequence shown here is derived from an EMBL/GenBank/DDBJ whole genome shotgun (WGS) entry which is preliminary data.</text>
</comment>
<evidence type="ECO:0000256" key="11">
    <source>
        <dbReference type="ARBA" id="ARBA00068547"/>
    </source>
</evidence>
<feature type="compositionally biased region" description="Basic and acidic residues" evidence="12">
    <location>
        <begin position="353"/>
        <end position="371"/>
    </location>
</feature>
<sequence>MGLKRVSCLPYDERPLPTLQRREWGGEMLSQSEEAPSSPTLRDPTDPQHSPRSPAAAGQPEPLTETAQREASLPIEVYGDSLVAGVYSKTWSYREDALLAVYRKLSEVPAGASKSELRSLMRAAVFLVKKALLDKVSSVFQASLKLLKLLLSQFVCEQHLGRAEVSHCVEQTLPHLMARTADPSTRLRTTALAFIQEMALFKEVRALQVVPGELLKPLKGSVPPRLAMGRVELLERLLQDMGTRDSGFTLDNVMKFLAGALEHSASSVRETAVKIVFTMYRVHGDAVLSYLPPNDASTRKNVLYKNIFDGFAKMDGRASDAQTLGKGAEQKAEEEREEIRSLQEQLAALKEISEKGKENAKAQERKAEKAAKTGGKKATQSSPGATEGPQPATTSHLDNLCIFCGEKDESFTEEGLDLHYWKHCPMLKRCVQCRQVVEISSLTDHLLTECESRGVFMQCALCSEAIHKDHLGEHAQSPTCKPPVSGKKCNHCPLCHENFSPGEESWKCHLMSREGCSQNVRRTVLSQRPQLSQGKVPGGGASRGSVPGARGRGVGRGTRIPAPASRDGRGAHGVPTKR</sequence>
<feature type="domain" description="TOG" evidence="13">
    <location>
        <begin position="64"/>
        <end position="320"/>
    </location>
</feature>
<dbReference type="SMART" id="SM01349">
    <property type="entry name" value="TOG"/>
    <property type="match status" value="1"/>
</dbReference>
<evidence type="ECO:0000256" key="10">
    <source>
        <dbReference type="ARBA" id="ARBA00065345"/>
    </source>
</evidence>
<dbReference type="Pfam" id="PF21040">
    <property type="entry name" value="CEP104-like_TOG"/>
    <property type="match status" value="1"/>
</dbReference>
<evidence type="ECO:0000256" key="6">
    <source>
        <dbReference type="ARBA" id="ARBA00023054"/>
    </source>
</evidence>
<evidence type="ECO:0000256" key="8">
    <source>
        <dbReference type="ARBA" id="ARBA00023273"/>
    </source>
</evidence>
<feature type="compositionally biased region" description="Basic and acidic residues" evidence="12">
    <location>
        <begin position="11"/>
        <end position="25"/>
    </location>
</feature>
<evidence type="ECO:0000256" key="1">
    <source>
        <dbReference type="ARBA" id="ARBA00004114"/>
    </source>
</evidence>
<dbReference type="FunFam" id="1.25.10.10:FF:000200">
    <property type="entry name" value="Centrosomal protein of 104 kDa"/>
    <property type="match status" value="1"/>
</dbReference>
<keyword evidence="8" id="KW-0966">Cell projection</keyword>
<dbReference type="GO" id="GO:0000922">
    <property type="term" value="C:spindle pole"/>
    <property type="evidence" value="ECO:0007669"/>
    <property type="project" value="UniProtKB-SubCell"/>
</dbReference>
<protein>
    <recommendedName>
        <fullName evidence="11">Centrosomal protein of 104 kDa</fullName>
    </recommendedName>
</protein>
<keyword evidence="15" id="KW-1185">Reference proteome</keyword>
<dbReference type="InterPro" id="IPR048738">
    <property type="entry name" value="CEP104_Znf"/>
</dbReference>
<dbReference type="PANTHER" id="PTHR13371">
    <property type="entry name" value="GLYCINE-, GLUTAMATE-, THIENYLCYCLOHEXYLPIPERIDINE-BINDING PROTEIN"/>
    <property type="match status" value="1"/>
</dbReference>
<dbReference type="InterPro" id="IPR052607">
    <property type="entry name" value="CEP104-like"/>
</dbReference>
<evidence type="ECO:0000256" key="9">
    <source>
        <dbReference type="ARBA" id="ARBA00059645"/>
    </source>
</evidence>
<comment type="subunit">
    <text evidence="10">Interacts with CCP110 and CEP97. Interacts with ARMC9, TOGARAM1, CCDC66 and CSPP1.</text>
</comment>
<name>A0AAV6HA99_9TELE</name>
<dbReference type="InterPro" id="IPR011989">
    <property type="entry name" value="ARM-like"/>
</dbReference>
<dbReference type="GO" id="GO:0005929">
    <property type="term" value="C:cilium"/>
    <property type="evidence" value="ECO:0007669"/>
    <property type="project" value="UniProtKB-SubCell"/>
</dbReference>
<keyword evidence="6" id="KW-0175">Coiled coil</keyword>
<dbReference type="EMBL" id="JADWDJ010000004">
    <property type="protein sequence ID" value="KAG5282726.1"/>
    <property type="molecule type" value="Genomic_DNA"/>
</dbReference>
<evidence type="ECO:0000256" key="12">
    <source>
        <dbReference type="SAM" id="MobiDB-lite"/>
    </source>
</evidence>
<dbReference type="GO" id="GO:0005814">
    <property type="term" value="C:centriole"/>
    <property type="evidence" value="ECO:0007669"/>
    <property type="project" value="UniProtKB-SubCell"/>
</dbReference>
<evidence type="ECO:0000313" key="15">
    <source>
        <dbReference type="Proteomes" id="UP000823561"/>
    </source>
</evidence>
<feature type="region of interest" description="Disordered" evidence="12">
    <location>
        <begin position="1"/>
        <end position="67"/>
    </location>
</feature>
<proteinExistence type="predicted"/>
<dbReference type="Pfam" id="PF21039">
    <property type="entry name" value="CEP104_ZnF"/>
    <property type="match status" value="1"/>
</dbReference>
<dbReference type="PANTHER" id="PTHR13371:SF0">
    <property type="entry name" value="CENTROSOMAL PROTEIN OF 104 KDA"/>
    <property type="match status" value="1"/>
</dbReference>
<reference evidence="14" key="1">
    <citation type="submission" date="2020-10" db="EMBL/GenBank/DDBJ databases">
        <title>Chromosome-scale genome assembly of the Allis shad, Alosa alosa.</title>
        <authorList>
            <person name="Margot Z."/>
            <person name="Christophe K."/>
            <person name="Cabau C."/>
            <person name="Louis A."/>
            <person name="Berthelot C."/>
            <person name="Parey E."/>
            <person name="Roest Crollius H."/>
            <person name="Montfort J."/>
            <person name="Robinson-Rechavi M."/>
            <person name="Bucao C."/>
            <person name="Bouchez O."/>
            <person name="Gislard M."/>
            <person name="Lluch J."/>
            <person name="Milhes M."/>
            <person name="Lampietro C."/>
            <person name="Lopez Roques C."/>
            <person name="Donnadieu C."/>
            <person name="Braasch I."/>
            <person name="Desvignes T."/>
            <person name="Postlethwait J."/>
            <person name="Bobe J."/>
            <person name="Guiguen Y."/>
        </authorList>
    </citation>
    <scope>NUCLEOTIDE SEQUENCE</scope>
    <source>
        <strain evidence="14">M-15738</strain>
        <tissue evidence="14">Blood</tissue>
    </source>
</reference>
<evidence type="ECO:0000313" key="14">
    <source>
        <dbReference type="EMBL" id="KAG5282726.1"/>
    </source>
</evidence>
<keyword evidence="4" id="KW-0963">Cytoplasm</keyword>
<accession>A0AAV6HA99</accession>
<gene>
    <name evidence="14" type="ORF">AALO_G00059200</name>
</gene>
<feature type="region of interest" description="Disordered" evidence="12">
    <location>
        <begin position="353"/>
        <end position="393"/>
    </location>
</feature>
<dbReference type="SUPFAM" id="SSF48371">
    <property type="entry name" value="ARM repeat"/>
    <property type="match status" value="1"/>
</dbReference>
<keyword evidence="7" id="KW-0206">Cytoskeleton</keyword>
<dbReference type="Gene3D" id="1.25.10.10">
    <property type="entry name" value="Leucine-rich Repeat Variant"/>
    <property type="match status" value="1"/>
</dbReference>
<comment type="subcellular location">
    <subcellularLocation>
        <location evidence="2">Cell projection</location>
        <location evidence="2">Cilium</location>
    </subcellularLocation>
    <subcellularLocation>
        <location evidence="1">Cytoplasm</location>
        <location evidence="1">Cytoskeleton</location>
        <location evidence="1">Microtubule organizing center</location>
        <location evidence="1">Centrosome</location>
        <location evidence="1">Centriole</location>
    </subcellularLocation>
    <subcellularLocation>
        <location evidence="3">Cytoplasm</location>
        <location evidence="3">Cytoskeleton</location>
        <location evidence="3">Spindle pole</location>
    </subcellularLocation>
</comment>
<feature type="compositionally biased region" description="Polar residues" evidence="12">
    <location>
        <begin position="29"/>
        <end position="40"/>
    </location>
</feature>
<dbReference type="Proteomes" id="UP000823561">
    <property type="component" value="Chromosome 4"/>
</dbReference>
<dbReference type="InterPro" id="IPR034085">
    <property type="entry name" value="TOG"/>
</dbReference>
<keyword evidence="5" id="KW-0677">Repeat</keyword>
<feature type="region of interest" description="Disordered" evidence="12">
    <location>
        <begin position="526"/>
        <end position="578"/>
    </location>
</feature>
<evidence type="ECO:0000256" key="4">
    <source>
        <dbReference type="ARBA" id="ARBA00022490"/>
    </source>
</evidence>
<dbReference type="InterPro" id="IPR016024">
    <property type="entry name" value="ARM-type_fold"/>
</dbReference>
<comment type="function">
    <text evidence="9">Required for ciliogenesis and for structural integrity at the ciliary tip.</text>
</comment>
<evidence type="ECO:0000256" key="3">
    <source>
        <dbReference type="ARBA" id="ARBA00004647"/>
    </source>
</evidence>
<organism evidence="14 15">
    <name type="scientific">Alosa alosa</name>
    <name type="common">allis shad</name>
    <dbReference type="NCBI Taxonomy" id="278164"/>
    <lineage>
        <taxon>Eukaryota</taxon>
        <taxon>Metazoa</taxon>
        <taxon>Chordata</taxon>
        <taxon>Craniata</taxon>
        <taxon>Vertebrata</taxon>
        <taxon>Euteleostomi</taxon>
        <taxon>Actinopterygii</taxon>
        <taxon>Neopterygii</taxon>
        <taxon>Teleostei</taxon>
        <taxon>Clupei</taxon>
        <taxon>Clupeiformes</taxon>
        <taxon>Clupeoidei</taxon>
        <taxon>Clupeidae</taxon>
        <taxon>Alosa</taxon>
    </lineage>
</organism>
<evidence type="ECO:0000256" key="7">
    <source>
        <dbReference type="ARBA" id="ARBA00023212"/>
    </source>
</evidence>
<evidence type="ECO:0000259" key="13">
    <source>
        <dbReference type="SMART" id="SM01349"/>
    </source>
</evidence>
<evidence type="ECO:0000256" key="2">
    <source>
        <dbReference type="ARBA" id="ARBA00004138"/>
    </source>
</evidence>
<dbReference type="AlphaFoldDB" id="A0AAV6HA99"/>
<evidence type="ECO:0000256" key="5">
    <source>
        <dbReference type="ARBA" id="ARBA00022737"/>
    </source>
</evidence>